<dbReference type="Pfam" id="PF10983">
    <property type="entry name" value="DUF2793"/>
    <property type="match status" value="1"/>
</dbReference>
<dbReference type="InterPro" id="IPR021251">
    <property type="entry name" value="DUF2793"/>
</dbReference>
<keyword evidence="2" id="KW-1185">Reference proteome</keyword>
<dbReference type="Proteomes" id="UP001139486">
    <property type="component" value="Unassembled WGS sequence"/>
</dbReference>
<gene>
    <name evidence="1" type="ORF">M9979_09230</name>
</gene>
<dbReference type="EMBL" id="JAMLDY010000009">
    <property type="protein sequence ID" value="MCP3735050.1"/>
    <property type="molecule type" value="Genomic_DNA"/>
</dbReference>
<sequence length="167" mass="16957">MTDQTTARWAMPLLAPGQAGKELTHNEALALLDMLVQPAVEAVGTDVPPTAPVAGRCWIVGSAPTGAWAGHAGALAGWTDGGWRFVAPVEGLAAWCISSAKPVAYRNGVWQEGDVVAARVVVAGRQVVGPQAGAIATPAGGDVVDAQVRTAVAEILAALRQHGLIAA</sequence>
<evidence type="ECO:0000313" key="2">
    <source>
        <dbReference type="Proteomes" id="UP001139486"/>
    </source>
</evidence>
<protein>
    <submittedName>
        <fullName evidence="1">DUF2793 domain-containing protein</fullName>
    </submittedName>
</protein>
<organism evidence="1 2">
    <name type="scientific">Sphingomonas liriopis</name>
    <dbReference type="NCBI Taxonomy" id="2949094"/>
    <lineage>
        <taxon>Bacteria</taxon>
        <taxon>Pseudomonadati</taxon>
        <taxon>Pseudomonadota</taxon>
        <taxon>Alphaproteobacteria</taxon>
        <taxon>Sphingomonadales</taxon>
        <taxon>Sphingomonadaceae</taxon>
        <taxon>Sphingomonas</taxon>
    </lineage>
</organism>
<dbReference type="AlphaFoldDB" id="A0A9X2HYD0"/>
<evidence type="ECO:0000313" key="1">
    <source>
        <dbReference type="EMBL" id="MCP3735050.1"/>
    </source>
</evidence>
<name>A0A9X2HYD0_9SPHN</name>
<accession>A0A9X2HYD0</accession>
<proteinExistence type="predicted"/>
<comment type="caution">
    <text evidence="1">The sequence shown here is derived from an EMBL/GenBank/DDBJ whole genome shotgun (WGS) entry which is preliminary data.</text>
</comment>
<reference evidence="1" key="1">
    <citation type="submission" date="2022-05" db="EMBL/GenBank/DDBJ databases">
        <title>Sphingomonas sp. strain RP10 Genome sequencing and assembly.</title>
        <authorList>
            <person name="Kim I."/>
        </authorList>
    </citation>
    <scope>NUCLEOTIDE SEQUENCE</scope>
    <source>
        <strain evidence="1">RP10</strain>
    </source>
</reference>
<dbReference type="RefSeq" id="WP_254289061.1">
    <property type="nucleotide sequence ID" value="NZ_JAMLDY010000009.1"/>
</dbReference>